<dbReference type="SUPFAM" id="SSF88723">
    <property type="entry name" value="PIN domain-like"/>
    <property type="match status" value="1"/>
</dbReference>
<proteinExistence type="inferred from homology"/>
<keyword evidence="1 5" id="KW-1277">Toxin-antitoxin system</keyword>
<dbReference type="InterPro" id="IPR006226">
    <property type="entry name" value="Mtu_PIN"/>
</dbReference>
<dbReference type="HAMAP" id="MF_00265">
    <property type="entry name" value="VapC_Nob1"/>
    <property type="match status" value="1"/>
</dbReference>
<gene>
    <name evidence="5 7" type="primary">vapC</name>
    <name evidence="7" type="ORF">SBA5_580004</name>
</gene>
<evidence type="ECO:0000256" key="3">
    <source>
        <dbReference type="ARBA" id="ARBA00022723"/>
    </source>
</evidence>
<dbReference type="EMBL" id="OKRB01000117">
    <property type="protein sequence ID" value="SPE27125.1"/>
    <property type="molecule type" value="Genomic_DNA"/>
</dbReference>
<evidence type="ECO:0000256" key="1">
    <source>
        <dbReference type="ARBA" id="ARBA00022649"/>
    </source>
</evidence>
<dbReference type="Pfam" id="PF01850">
    <property type="entry name" value="PIN"/>
    <property type="match status" value="1"/>
</dbReference>
<sequence length="144" mass="15916">MSEAKFLLDVNVLVALVDKNHIHHETVTGWFSTRQKASWGVCPFTEAGFLRVVTRPAIGALSIEEATEILARLAKQPGYRFWSLVYPWTDLAAHLGGRIFGYLQITDACLLGLAIKENGVLVTLDKAISHLAGIQFARNLLVLE</sequence>
<keyword evidence="2 5" id="KW-0540">Nuclease</keyword>
<evidence type="ECO:0000256" key="2">
    <source>
        <dbReference type="ARBA" id="ARBA00022722"/>
    </source>
</evidence>
<keyword evidence="4 5" id="KW-0378">Hydrolase</keyword>
<evidence type="ECO:0000313" key="8">
    <source>
        <dbReference type="Proteomes" id="UP000239735"/>
    </source>
</evidence>
<dbReference type="GO" id="GO:0004540">
    <property type="term" value="F:RNA nuclease activity"/>
    <property type="evidence" value="ECO:0007669"/>
    <property type="project" value="InterPro"/>
</dbReference>
<dbReference type="GO" id="GO:0045926">
    <property type="term" value="P:negative regulation of growth"/>
    <property type="evidence" value="ECO:0007669"/>
    <property type="project" value="UniProtKB-ARBA"/>
</dbReference>
<organism evidence="7 8">
    <name type="scientific">Candidatus Sulfuritelmatomonas gaucii</name>
    <dbReference type="NCBI Taxonomy" id="2043161"/>
    <lineage>
        <taxon>Bacteria</taxon>
        <taxon>Pseudomonadati</taxon>
        <taxon>Acidobacteriota</taxon>
        <taxon>Terriglobia</taxon>
        <taxon>Terriglobales</taxon>
        <taxon>Acidobacteriaceae</taxon>
        <taxon>Candidatus Sulfuritelmatomonas</taxon>
    </lineage>
</organism>
<dbReference type="NCBIfam" id="TIGR00028">
    <property type="entry name" value="Mtu_PIN_fam"/>
    <property type="match status" value="1"/>
</dbReference>
<dbReference type="GO" id="GO:0090729">
    <property type="term" value="F:toxin activity"/>
    <property type="evidence" value="ECO:0007669"/>
    <property type="project" value="UniProtKB-KW"/>
</dbReference>
<comment type="similarity">
    <text evidence="5">Belongs to the PINc/VapC protein family.</text>
</comment>
<evidence type="ECO:0000256" key="5">
    <source>
        <dbReference type="HAMAP-Rule" id="MF_00265"/>
    </source>
</evidence>
<evidence type="ECO:0000256" key="4">
    <source>
        <dbReference type="ARBA" id="ARBA00022801"/>
    </source>
</evidence>
<comment type="function">
    <text evidence="5">Toxic component of a toxin-antitoxin (TA) system. An RNase.</text>
</comment>
<evidence type="ECO:0000259" key="6">
    <source>
        <dbReference type="Pfam" id="PF01850"/>
    </source>
</evidence>
<dbReference type="Proteomes" id="UP000239735">
    <property type="component" value="Unassembled WGS sequence"/>
</dbReference>
<dbReference type="InterPro" id="IPR002716">
    <property type="entry name" value="PIN_dom"/>
</dbReference>
<dbReference type="Gene3D" id="3.40.50.1010">
    <property type="entry name" value="5'-nuclease"/>
    <property type="match status" value="1"/>
</dbReference>
<comment type="cofactor">
    <cofactor evidence="5">
        <name>Mg(2+)</name>
        <dbReference type="ChEBI" id="CHEBI:18420"/>
    </cofactor>
</comment>
<dbReference type="InterPro" id="IPR022907">
    <property type="entry name" value="VapC_family"/>
</dbReference>
<keyword evidence="5" id="KW-0800">Toxin</keyword>
<dbReference type="AlphaFoldDB" id="A0A2N9LVE7"/>
<accession>A0A2N9LVE7</accession>
<name>A0A2N9LVE7_9BACT</name>
<feature type="binding site" evidence="5">
    <location>
        <position position="107"/>
    </location>
    <ligand>
        <name>Mg(2+)</name>
        <dbReference type="ChEBI" id="CHEBI:18420"/>
    </ligand>
</feature>
<dbReference type="GO" id="GO:0000287">
    <property type="term" value="F:magnesium ion binding"/>
    <property type="evidence" value="ECO:0007669"/>
    <property type="project" value="UniProtKB-UniRule"/>
</dbReference>
<feature type="domain" description="PIN" evidence="6">
    <location>
        <begin position="7"/>
        <end position="133"/>
    </location>
</feature>
<keyword evidence="5" id="KW-0460">Magnesium</keyword>
<dbReference type="EC" id="3.1.-.-" evidence="5"/>
<reference evidence="8" key="1">
    <citation type="submission" date="2018-02" db="EMBL/GenBank/DDBJ databases">
        <authorList>
            <person name="Hausmann B."/>
        </authorList>
    </citation>
    <scope>NUCLEOTIDE SEQUENCE [LARGE SCALE GENOMIC DNA]</scope>
    <source>
        <strain evidence="8">Peat soil MAG SbA5</strain>
    </source>
</reference>
<protein>
    <recommendedName>
        <fullName evidence="5">Ribonuclease VapC</fullName>
        <shortName evidence="5">RNase VapC</shortName>
        <ecNumber evidence="5">3.1.-.-</ecNumber>
    </recommendedName>
    <alternativeName>
        <fullName evidence="5">Toxin VapC</fullName>
    </alternativeName>
</protein>
<evidence type="ECO:0000313" key="7">
    <source>
        <dbReference type="EMBL" id="SPE27125.1"/>
    </source>
</evidence>
<dbReference type="InterPro" id="IPR029060">
    <property type="entry name" value="PIN-like_dom_sf"/>
</dbReference>
<keyword evidence="3 5" id="KW-0479">Metal-binding</keyword>
<feature type="binding site" evidence="5">
    <location>
        <position position="9"/>
    </location>
    <ligand>
        <name>Mg(2+)</name>
        <dbReference type="ChEBI" id="CHEBI:18420"/>
    </ligand>
</feature>
<dbReference type="GO" id="GO:0016788">
    <property type="term" value="F:hydrolase activity, acting on ester bonds"/>
    <property type="evidence" value="ECO:0007669"/>
    <property type="project" value="InterPro"/>
</dbReference>